<dbReference type="Gene3D" id="2.60.40.1470">
    <property type="entry name" value="ApaG domain"/>
    <property type="match status" value="1"/>
</dbReference>
<dbReference type="Pfam" id="PF04379">
    <property type="entry name" value="DUF525"/>
    <property type="match status" value="1"/>
</dbReference>
<organism evidence="3 4">
    <name type="scientific">Nannocystis pusilla</name>
    <dbReference type="NCBI Taxonomy" id="889268"/>
    <lineage>
        <taxon>Bacteria</taxon>
        <taxon>Pseudomonadati</taxon>
        <taxon>Myxococcota</taxon>
        <taxon>Polyangia</taxon>
        <taxon>Nannocystales</taxon>
        <taxon>Nannocystaceae</taxon>
        <taxon>Nannocystis</taxon>
    </lineage>
</organism>
<gene>
    <name evidence="3" type="primary">apaG</name>
    <name evidence="3" type="ORF">OV079_24740</name>
</gene>
<dbReference type="SUPFAM" id="SSF110069">
    <property type="entry name" value="ApaG-like"/>
    <property type="match status" value="1"/>
</dbReference>
<dbReference type="HAMAP" id="MF_00791">
    <property type="entry name" value="ApaG"/>
    <property type="match status" value="1"/>
</dbReference>
<dbReference type="NCBIfam" id="NF003967">
    <property type="entry name" value="PRK05461.1"/>
    <property type="match status" value="1"/>
</dbReference>
<dbReference type="InterPro" id="IPR036767">
    <property type="entry name" value="ApaG_sf"/>
</dbReference>
<dbReference type="Proteomes" id="UP001150924">
    <property type="component" value="Unassembled WGS sequence"/>
</dbReference>
<evidence type="ECO:0000313" key="4">
    <source>
        <dbReference type="Proteomes" id="UP001150924"/>
    </source>
</evidence>
<protein>
    <recommendedName>
        <fullName evidence="1">Protein ApaG</fullName>
    </recommendedName>
</protein>
<feature type="domain" description="ApaG" evidence="2">
    <location>
        <begin position="3"/>
        <end position="127"/>
    </location>
</feature>
<accession>A0A9X3ER92</accession>
<dbReference type="EMBL" id="JAPNKE010000002">
    <property type="protein sequence ID" value="MCY1008708.1"/>
    <property type="molecule type" value="Genomic_DNA"/>
</dbReference>
<sequence length="127" mass="13789">MTRSETEGICVEVKTRYVGGRALPEGARFVFAYTIRISNTGEAPAQLCRRHWFITDAHGGVREVEGEGVVGSQPLLHPGESFEYTSGCVLETPHGAMHGSYTMFRPNGACFEALVDAFVLADPQAIV</sequence>
<evidence type="ECO:0000313" key="3">
    <source>
        <dbReference type="EMBL" id="MCY1008708.1"/>
    </source>
</evidence>
<reference evidence="3" key="1">
    <citation type="submission" date="2022-11" db="EMBL/GenBank/DDBJ databases">
        <title>Minimal conservation of predation-associated metabolite biosynthetic gene clusters underscores biosynthetic potential of Myxococcota including descriptions for ten novel species: Archangium lansinium sp. nov., Myxococcus landrumus sp. nov., Nannocystis bai.</title>
        <authorList>
            <person name="Ahearne A."/>
            <person name="Stevens C."/>
            <person name="Phillips K."/>
        </authorList>
    </citation>
    <scope>NUCLEOTIDE SEQUENCE</scope>
    <source>
        <strain evidence="3">Na p29</strain>
    </source>
</reference>
<dbReference type="GO" id="GO:0070987">
    <property type="term" value="P:error-free translesion synthesis"/>
    <property type="evidence" value="ECO:0007669"/>
    <property type="project" value="TreeGrafter"/>
</dbReference>
<evidence type="ECO:0000259" key="2">
    <source>
        <dbReference type="PROSITE" id="PS51087"/>
    </source>
</evidence>
<proteinExistence type="inferred from homology"/>
<dbReference type="PANTHER" id="PTHR14289">
    <property type="entry name" value="F-BOX ONLY PROTEIN 3"/>
    <property type="match status" value="1"/>
</dbReference>
<dbReference type="AlphaFoldDB" id="A0A9X3ER92"/>
<dbReference type="InterPro" id="IPR007474">
    <property type="entry name" value="ApaG_domain"/>
</dbReference>
<dbReference type="PANTHER" id="PTHR14289:SF16">
    <property type="entry name" value="POLYMERASE DELTA-INTERACTING PROTEIN 2"/>
    <property type="match status" value="1"/>
</dbReference>
<name>A0A9X3ER92_9BACT</name>
<dbReference type="PROSITE" id="PS51087">
    <property type="entry name" value="APAG"/>
    <property type="match status" value="1"/>
</dbReference>
<dbReference type="InterPro" id="IPR023065">
    <property type="entry name" value="Uncharacterised_ApaG"/>
</dbReference>
<keyword evidence="4" id="KW-1185">Reference proteome</keyword>
<comment type="caution">
    <text evidence="3">The sequence shown here is derived from an EMBL/GenBank/DDBJ whole genome shotgun (WGS) entry which is preliminary data.</text>
</comment>
<evidence type="ECO:0000256" key="1">
    <source>
        <dbReference type="ARBA" id="ARBA00017693"/>
    </source>
</evidence>
<dbReference type="RefSeq" id="WP_267709817.1">
    <property type="nucleotide sequence ID" value="NZ_JBMEQO010000002.1"/>
</dbReference>